<dbReference type="RefSeq" id="WP_158349760.1">
    <property type="nucleotide sequence ID" value="NZ_JAHQCX010000002.1"/>
</dbReference>
<name>A0ABS6K3M1_9FIRM</name>
<dbReference type="Proteomes" id="UP001314681">
    <property type="component" value="Unassembled WGS sequence"/>
</dbReference>
<dbReference type="EMBL" id="JAHQCX010000002">
    <property type="protein sequence ID" value="MBU9725081.1"/>
    <property type="molecule type" value="Genomic_DNA"/>
</dbReference>
<sequence>MNLPTILISLAVLGLYALAIRYMHRNGSCAGCTSCGTHNRLEQSGCSGCCNQCSFHCQSGSAKKE</sequence>
<evidence type="ECO:0000313" key="1">
    <source>
        <dbReference type="EMBL" id="MBU9725081.1"/>
    </source>
</evidence>
<gene>
    <name evidence="1" type="ORF">KTH90_03545</name>
</gene>
<proteinExistence type="predicted"/>
<evidence type="ECO:0000313" key="2">
    <source>
        <dbReference type="Proteomes" id="UP001314681"/>
    </source>
</evidence>
<organism evidence="1 2">
    <name type="scientific">Diplocloster modestus</name>
    <dbReference type="NCBI Taxonomy" id="2850322"/>
    <lineage>
        <taxon>Bacteria</taxon>
        <taxon>Bacillati</taxon>
        <taxon>Bacillota</taxon>
        <taxon>Clostridia</taxon>
        <taxon>Lachnospirales</taxon>
        <taxon>Lachnospiraceae</taxon>
        <taxon>Diplocloster</taxon>
    </lineage>
</organism>
<accession>A0ABS6K3M1</accession>
<reference evidence="1 2" key="1">
    <citation type="submission" date="2021-06" db="EMBL/GenBank/DDBJ databases">
        <title>Description of novel taxa of the family Lachnospiraceae.</title>
        <authorList>
            <person name="Chaplin A.V."/>
            <person name="Sokolova S.R."/>
            <person name="Pikina A.P."/>
            <person name="Korzhanova M."/>
            <person name="Belova V."/>
            <person name="Korostin D."/>
            <person name="Efimov B.A."/>
        </authorList>
    </citation>
    <scope>NUCLEOTIDE SEQUENCE [LARGE SCALE GENOMIC DNA]</scope>
    <source>
        <strain evidence="1 2">ASD4241</strain>
    </source>
</reference>
<keyword evidence="2" id="KW-1185">Reference proteome</keyword>
<protein>
    <submittedName>
        <fullName evidence="1">FeoB-associated Cys-rich membrane protein</fullName>
    </submittedName>
</protein>
<comment type="caution">
    <text evidence="1">The sequence shown here is derived from an EMBL/GenBank/DDBJ whole genome shotgun (WGS) entry which is preliminary data.</text>
</comment>